<evidence type="ECO:0000313" key="3">
    <source>
        <dbReference type="Proteomes" id="UP000006054"/>
    </source>
</evidence>
<protein>
    <submittedName>
        <fullName evidence="2">Uncharacterized protein</fullName>
    </submittedName>
</protein>
<accession>I4AN94</accession>
<name>I4AN94_BERLS</name>
<dbReference type="Proteomes" id="UP000006054">
    <property type="component" value="Chromosome"/>
</dbReference>
<keyword evidence="3" id="KW-1185">Reference proteome</keyword>
<feature type="transmembrane region" description="Helical" evidence="1">
    <location>
        <begin position="15"/>
        <end position="40"/>
    </location>
</feature>
<feature type="transmembrane region" description="Helical" evidence="1">
    <location>
        <begin position="96"/>
        <end position="112"/>
    </location>
</feature>
<keyword evidence="1" id="KW-0472">Membrane</keyword>
<feature type="transmembrane region" description="Helical" evidence="1">
    <location>
        <begin position="325"/>
        <end position="342"/>
    </location>
</feature>
<organism evidence="2 3">
    <name type="scientific">Bernardetia litoralis (strain ATCC 23117 / DSM 6794 / NBRC 15988 / NCIMB 1366 / Fx l1 / Sio-4)</name>
    <name type="common">Flexibacter litoralis</name>
    <dbReference type="NCBI Taxonomy" id="880071"/>
    <lineage>
        <taxon>Bacteria</taxon>
        <taxon>Pseudomonadati</taxon>
        <taxon>Bacteroidota</taxon>
        <taxon>Cytophagia</taxon>
        <taxon>Cytophagales</taxon>
        <taxon>Bernardetiaceae</taxon>
        <taxon>Bernardetia</taxon>
    </lineage>
</organism>
<dbReference type="EMBL" id="CP003345">
    <property type="protein sequence ID" value="AFM05429.1"/>
    <property type="molecule type" value="Genomic_DNA"/>
</dbReference>
<feature type="transmembrane region" description="Helical" evidence="1">
    <location>
        <begin position="187"/>
        <end position="206"/>
    </location>
</feature>
<keyword evidence="1" id="KW-0812">Transmembrane</keyword>
<feature type="transmembrane region" description="Helical" evidence="1">
    <location>
        <begin position="294"/>
        <end position="313"/>
    </location>
</feature>
<dbReference type="KEGG" id="fli:Fleli_3089"/>
<feature type="transmembrane region" description="Helical" evidence="1">
    <location>
        <begin position="118"/>
        <end position="135"/>
    </location>
</feature>
<gene>
    <name evidence="2" type="ordered locus">Fleli_3089</name>
</gene>
<reference evidence="3" key="1">
    <citation type="submission" date="2012-06" db="EMBL/GenBank/DDBJ databases">
        <title>The complete genome of Flexibacter litoralis DSM 6794.</title>
        <authorList>
            <person name="Lucas S."/>
            <person name="Copeland A."/>
            <person name="Lapidus A."/>
            <person name="Glavina del Rio T."/>
            <person name="Dalin E."/>
            <person name="Tice H."/>
            <person name="Bruce D."/>
            <person name="Goodwin L."/>
            <person name="Pitluck S."/>
            <person name="Peters L."/>
            <person name="Ovchinnikova G."/>
            <person name="Lu M."/>
            <person name="Kyrpides N."/>
            <person name="Mavromatis K."/>
            <person name="Ivanova N."/>
            <person name="Brettin T."/>
            <person name="Detter J.C."/>
            <person name="Han C."/>
            <person name="Larimer F."/>
            <person name="Land M."/>
            <person name="Hauser L."/>
            <person name="Markowitz V."/>
            <person name="Cheng J.-F."/>
            <person name="Hugenholtz P."/>
            <person name="Woyke T."/>
            <person name="Wu D."/>
            <person name="Spring S."/>
            <person name="Lang E."/>
            <person name="Kopitz M."/>
            <person name="Brambilla E."/>
            <person name="Klenk H.-P."/>
            <person name="Eisen J.A."/>
        </authorList>
    </citation>
    <scope>NUCLEOTIDE SEQUENCE [LARGE SCALE GENOMIC DNA]</scope>
    <source>
        <strain evidence="3">ATCC 23117 / DSM 6794 / NBRC 15988 / NCIMB 1366 / Sio-4</strain>
    </source>
</reference>
<proteinExistence type="predicted"/>
<evidence type="ECO:0000313" key="2">
    <source>
        <dbReference type="EMBL" id="AFM05429.1"/>
    </source>
</evidence>
<keyword evidence="1" id="KW-1133">Transmembrane helix</keyword>
<feature type="transmembrane region" description="Helical" evidence="1">
    <location>
        <begin position="349"/>
        <end position="368"/>
    </location>
</feature>
<sequence length="531" mass="61991" precursor="true">MKNTKAMTTFLKNPFLIWIFSLLFHSLLLVLVYSVFWASYGKTTLDFLYHFANQINTDSFAFVSWFLIASLGFSFSAVFAQLFISLFELNQNIRILILYILVFFVAFVPMLLWLDQHVVASICTLSGVSLLIANFRKNTDFYVNTFIGSLLCLMGLFWSIKGFGWAMASSIPFSVWYLKKEHFKNQIPQVVILVSFVMLALVWDFLQNEKKEDKIIHFSATKIKKNIPELLLDEHLMEVNWSKNDFNLWLNNFTELNLIENNDTNKNFTDKSIQEITDFLLYYDSISPTEGNPILEFHFIFLQIALLIFWFLFLGNYNLSRYRLITYWSVFFLIWLWTKYIILDTENGFLLALCAYGGLLPLIGANQFKDIVSFKIHQKIIFIAIIILIIVELSGSLAVYISKSLDTRQSYVEAKAVLEKIYQDSSSEQRIYIDWNSKLNNKTSLPFLPSILTQLNQKKSQNNIIIPNTNSKKNTTNISNLSTLYFILPSKTSKSQTDMLTLYFSEHQEKLIKWKLIWETETIEVWELIIL</sequence>
<evidence type="ECO:0000256" key="1">
    <source>
        <dbReference type="SAM" id="Phobius"/>
    </source>
</evidence>
<dbReference type="HOGENOM" id="CLU_512636_0_0_10"/>
<feature type="transmembrane region" description="Helical" evidence="1">
    <location>
        <begin position="60"/>
        <end position="84"/>
    </location>
</feature>
<feature type="transmembrane region" description="Helical" evidence="1">
    <location>
        <begin position="380"/>
        <end position="401"/>
    </location>
</feature>
<dbReference type="AlphaFoldDB" id="I4AN94"/>
<feature type="transmembrane region" description="Helical" evidence="1">
    <location>
        <begin position="142"/>
        <end position="167"/>
    </location>
</feature>